<dbReference type="PANTHER" id="PTHR34203:SF15">
    <property type="entry name" value="SLL1173 PROTEIN"/>
    <property type="match status" value="1"/>
</dbReference>
<organism evidence="2 3">
    <name type="scientific">Ancylobacter oerskovii</name>
    <dbReference type="NCBI Taxonomy" id="459519"/>
    <lineage>
        <taxon>Bacteria</taxon>
        <taxon>Pseudomonadati</taxon>
        <taxon>Pseudomonadota</taxon>
        <taxon>Alphaproteobacteria</taxon>
        <taxon>Hyphomicrobiales</taxon>
        <taxon>Xanthobacteraceae</taxon>
        <taxon>Ancylobacter</taxon>
    </lineage>
</organism>
<dbReference type="InterPro" id="IPR029063">
    <property type="entry name" value="SAM-dependent_MTases_sf"/>
</dbReference>
<dbReference type="EMBL" id="JBHUHD010000001">
    <property type="protein sequence ID" value="MFD2142718.1"/>
    <property type="molecule type" value="Genomic_DNA"/>
</dbReference>
<dbReference type="PANTHER" id="PTHR34203">
    <property type="entry name" value="METHYLTRANSFERASE, FKBM FAMILY PROTEIN"/>
    <property type="match status" value="1"/>
</dbReference>
<proteinExistence type="predicted"/>
<dbReference type="GO" id="GO:0032259">
    <property type="term" value="P:methylation"/>
    <property type="evidence" value="ECO:0007669"/>
    <property type="project" value="UniProtKB-KW"/>
</dbReference>
<dbReference type="SUPFAM" id="SSF53335">
    <property type="entry name" value="S-adenosyl-L-methionine-dependent methyltransferases"/>
    <property type="match status" value="1"/>
</dbReference>
<feature type="domain" description="Methyltransferase FkbM" evidence="1">
    <location>
        <begin position="69"/>
        <end position="252"/>
    </location>
</feature>
<comment type="caution">
    <text evidence="2">The sequence shown here is derived from an EMBL/GenBank/DDBJ whole genome shotgun (WGS) entry which is preliminary data.</text>
</comment>
<dbReference type="GO" id="GO:0008168">
    <property type="term" value="F:methyltransferase activity"/>
    <property type="evidence" value="ECO:0007669"/>
    <property type="project" value="UniProtKB-KW"/>
</dbReference>
<keyword evidence="2" id="KW-0489">Methyltransferase</keyword>
<sequence length="305" mass="34626">MGMSERDVERVLTRYFQEGDRSEETTLLADPQLDVDMNIVDHILEKPEAHDEDYIVFRHFTDPATTILDIGANFGYSATGFWRVGAKSSIAAFEPIKGFEPILAELGRRVNARASRGWWARLRHRPKYEHYRTGISDRDDELTFHTSVINGRIQSALTTADTNPHIPSYVKNTFDYARNYLGAVETFKIHPFTSPVTTVDNWMASGVSKLNLHRIVAVKIDTEGFEGHVLVGASKLLDRQKPLIIAECGHVIDLATKTAFSHGYVFAEREGDQLRVSDRPTQRVNGFFIHPEKFSAYRQMGLLRD</sequence>
<accession>A0ABW4Z2V1</accession>
<gene>
    <name evidence="2" type="ORF">ACFSNC_20105</name>
</gene>
<reference evidence="3" key="1">
    <citation type="journal article" date="2019" name="Int. J. Syst. Evol. Microbiol.">
        <title>The Global Catalogue of Microorganisms (GCM) 10K type strain sequencing project: providing services to taxonomists for standard genome sequencing and annotation.</title>
        <authorList>
            <consortium name="The Broad Institute Genomics Platform"/>
            <consortium name="The Broad Institute Genome Sequencing Center for Infectious Disease"/>
            <person name="Wu L."/>
            <person name="Ma J."/>
        </authorList>
    </citation>
    <scope>NUCLEOTIDE SEQUENCE [LARGE SCALE GENOMIC DNA]</scope>
    <source>
        <strain evidence="3">CCM 7435</strain>
    </source>
</reference>
<dbReference type="Gene3D" id="3.40.50.150">
    <property type="entry name" value="Vaccinia Virus protein VP39"/>
    <property type="match status" value="1"/>
</dbReference>
<keyword evidence="2" id="KW-0808">Transferase</keyword>
<dbReference type="RefSeq" id="WP_378296813.1">
    <property type="nucleotide sequence ID" value="NZ_JBHUHD010000001.1"/>
</dbReference>
<dbReference type="NCBIfam" id="TIGR01444">
    <property type="entry name" value="fkbM_fam"/>
    <property type="match status" value="1"/>
</dbReference>
<evidence type="ECO:0000259" key="1">
    <source>
        <dbReference type="Pfam" id="PF05050"/>
    </source>
</evidence>
<dbReference type="Pfam" id="PF05050">
    <property type="entry name" value="Methyltransf_21"/>
    <property type="match status" value="1"/>
</dbReference>
<name>A0ABW4Z2V1_9HYPH</name>
<evidence type="ECO:0000313" key="2">
    <source>
        <dbReference type="EMBL" id="MFD2142718.1"/>
    </source>
</evidence>
<protein>
    <submittedName>
        <fullName evidence="2">FkbM family methyltransferase</fullName>
    </submittedName>
</protein>
<keyword evidence="3" id="KW-1185">Reference proteome</keyword>
<evidence type="ECO:0000313" key="3">
    <source>
        <dbReference type="Proteomes" id="UP001597299"/>
    </source>
</evidence>
<dbReference type="Proteomes" id="UP001597299">
    <property type="component" value="Unassembled WGS sequence"/>
</dbReference>
<dbReference type="InterPro" id="IPR052514">
    <property type="entry name" value="SAM-dependent_MTase"/>
</dbReference>
<dbReference type="InterPro" id="IPR006342">
    <property type="entry name" value="FkbM_mtfrase"/>
</dbReference>